<evidence type="ECO:0000313" key="1">
    <source>
        <dbReference type="EMBL" id="QRO48873.1"/>
    </source>
</evidence>
<protein>
    <submittedName>
        <fullName evidence="1">6-bladed beta-propeller</fullName>
    </submittedName>
</protein>
<organism evidence="1 2">
    <name type="scientific">Butyricimonas virosa</name>
    <dbReference type="NCBI Taxonomy" id="544645"/>
    <lineage>
        <taxon>Bacteria</taxon>
        <taxon>Pseudomonadati</taxon>
        <taxon>Bacteroidota</taxon>
        <taxon>Bacteroidia</taxon>
        <taxon>Bacteroidales</taxon>
        <taxon>Odoribacteraceae</taxon>
        <taxon>Butyricimonas</taxon>
    </lineage>
</organism>
<sequence length="375" mass="43912">MKVLIYILLIVLVTSCNKIIDISDKTLYSDLDHYQSIPTERLFSKIEIIPLETNEQSLIQRISKVIEYNSCLYILDSRQKAILIFDKTGKFISKIHTVGRAPSEYSLLYDIAINTYSETLDALDPMGKIITYDLKGNYISSIYLPHPPMAYHLISILNKDSILLHTEPYITTDYTFRIFSRKADSITKQFYKQQEFIAWNIKGPLQVYKDTLYYSQAIHNEVYKIINDSLYLAYSWNFGKYSYDINQMQLPDLTDPTKQMKFYKEVMYSSKIPYTFSFSGQNDKYYYCSIFMKEKMVHVFQDKMSKKDIVFSTMEENIGIFPLSIDNEKIIGITDDDWMPLSSLMNAKNANISNQEILKELTDNSNPILVKYYFK</sequence>
<dbReference type="RefSeq" id="WP_027202623.1">
    <property type="nucleotide sequence ID" value="NZ_CAJKXH010000057.1"/>
</dbReference>
<dbReference type="Proteomes" id="UP000654720">
    <property type="component" value="Chromosome"/>
</dbReference>
<gene>
    <name evidence="1" type="ORF">I6J59_13115</name>
</gene>
<evidence type="ECO:0000313" key="2">
    <source>
        <dbReference type="Proteomes" id="UP000654720"/>
    </source>
</evidence>
<proteinExistence type="predicted"/>
<dbReference type="Gene3D" id="2.120.10.30">
    <property type="entry name" value="TolB, C-terminal domain"/>
    <property type="match status" value="1"/>
</dbReference>
<keyword evidence="2" id="KW-1185">Reference proteome</keyword>
<dbReference type="Pfam" id="PF17170">
    <property type="entry name" value="DUF5128"/>
    <property type="match status" value="1"/>
</dbReference>
<dbReference type="InterPro" id="IPR011042">
    <property type="entry name" value="6-blade_b-propeller_TolB-like"/>
</dbReference>
<dbReference type="GeneID" id="93098501"/>
<reference evidence="1 2" key="1">
    <citation type="submission" date="2021-02" db="EMBL/GenBank/DDBJ databases">
        <title>FDA dAtabase for Regulatory Grade micrObial Sequences (FDA-ARGOS): Supporting development and validation of Infectious Disease Dx tests.</title>
        <authorList>
            <person name="Carlson P."/>
            <person name="Fischbach M."/>
            <person name="Hastie J."/>
            <person name="Bilen M."/>
            <person name="Cheng A."/>
            <person name="Tallon L."/>
            <person name="Sadzewicz L."/>
            <person name="Zhao X."/>
            <person name="Boylan J."/>
            <person name="Ott S."/>
            <person name="Bowen H."/>
            <person name="Vavikolanu K."/>
            <person name="Mehta A."/>
            <person name="Aluvathingal J."/>
            <person name="Nadendla S."/>
            <person name="Yan Y."/>
            <person name="Sichtig H."/>
        </authorList>
    </citation>
    <scope>NUCLEOTIDE SEQUENCE [LARGE SCALE GENOMIC DNA]</scope>
    <source>
        <strain evidence="1 2">FDAARGOS_1229</strain>
    </source>
</reference>
<dbReference type="EMBL" id="CP069450">
    <property type="protein sequence ID" value="QRO48873.1"/>
    <property type="molecule type" value="Genomic_DNA"/>
</dbReference>
<accession>A0ABX7H3R0</accession>
<dbReference type="PROSITE" id="PS51257">
    <property type="entry name" value="PROKAR_LIPOPROTEIN"/>
    <property type="match status" value="1"/>
</dbReference>
<name>A0ABX7H3R0_9BACT</name>